<dbReference type="Gene3D" id="3.30.300.30">
    <property type="match status" value="1"/>
</dbReference>
<protein>
    <submittedName>
        <fullName evidence="3">Acyl-CoA synthetase (AMP-forming)/AMP-acid ligase II</fullName>
    </submittedName>
</protein>
<keyword evidence="3" id="KW-0436">Ligase</keyword>
<gene>
    <name evidence="3" type="ORF">DFR70_11576</name>
</gene>
<proteinExistence type="inferred from homology"/>
<comment type="caution">
    <text evidence="3">The sequence shown here is derived from an EMBL/GenBank/DDBJ whole genome shotgun (WGS) entry which is preliminary data.</text>
</comment>
<feature type="domain" description="AMP-dependent synthetase/ligase" evidence="2">
    <location>
        <begin position="9"/>
        <end position="394"/>
    </location>
</feature>
<evidence type="ECO:0000256" key="1">
    <source>
        <dbReference type="ARBA" id="ARBA00006432"/>
    </source>
</evidence>
<dbReference type="Gene3D" id="3.40.50.12780">
    <property type="entry name" value="N-terminal domain of ligase-like"/>
    <property type="match status" value="1"/>
</dbReference>
<dbReference type="AlphaFoldDB" id="A0A318K559"/>
<dbReference type="PANTHER" id="PTHR22754:SF32">
    <property type="entry name" value="DISCO-INTERACTING PROTEIN 2"/>
    <property type="match status" value="1"/>
</dbReference>
<dbReference type="GO" id="GO:0005886">
    <property type="term" value="C:plasma membrane"/>
    <property type="evidence" value="ECO:0007669"/>
    <property type="project" value="TreeGrafter"/>
</dbReference>
<dbReference type="Proteomes" id="UP000247569">
    <property type="component" value="Unassembled WGS sequence"/>
</dbReference>
<dbReference type="Pfam" id="PF00501">
    <property type="entry name" value="AMP-binding"/>
    <property type="match status" value="1"/>
</dbReference>
<dbReference type="GO" id="GO:0016874">
    <property type="term" value="F:ligase activity"/>
    <property type="evidence" value="ECO:0007669"/>
    <property type="project" value="UniProtKB-KW"/>
</dbReference>
<evidence type="ECO:0000313" key="3">
    <source>
        <dbReference type="EMBL" id="PXX58103.1"/>
    </source>
</evidence>
<dbReference type="GO" id="GO:0006633">
    <property type="term" value="P:fatty acid biosynthetic process"/>
    <property type="evidence" value="ECO:0007669"/>
    <property type="project" value="TreeGrafter"/>
</dbReference>
<dbReference type="InterPro" id="IPR045851">
    <property type="entry name" value="AMP-bd_C_sf"/>
</dbReference>
<organism evidence="3 4">
    <name type="scientific">Nocardia tenerifensis</name>
    <dbReference type="NCBI Taxonomy" id="228006"/>
    <lineage>
        <taxon>Bacteria</taxon>
        <taxon>Bacillati</taxon>
        <taxon>Actinomycetota</taxon>
        <taxon>Actinomycetes</taxon>
        <taxon>Mycobacteriales</taxon>
        <taxon>Nocardiaceae</taxon>
        <taxon>Nocardia</taxon>
    </lineage>
</organism>
<sequence>MAEAVSSLARARPDAVTTFPGTGQKIALAELEAASARFGHGLIGAGVEPGDVVGLLLPIGSELLVTLLGTVRAGAVATVLPVAPSDARSSARRVLPLVREADLRAVVTDDAFGAVAAELARARTGLAVVSASENRPGAGALPRVSGADLAVLQFTSGSTMAPRGVELTHSNIVAGLSAIAVSAEMTETDVWVQWTPPYHDLGLFGMLTSVLNGGTTHAMAPHDFVRRPERFLSLIAETGGTLTTGPNFSYDLLIRAAAAGKARGLDLSRWRLAFNGGEPISAQTVETFARVFADAGVRPSVMYPVYGMAESTLAIAFPTPETVPKTAWVDRADLGTKNVARKVDSSNPAAVGIVCVGRPVAGMQLRIVADDTLCEERRLGEIQLRGPAVTSGYYRNDHATSMLRTDGWLRTGDLGFWLDGELYVGGRLKEMVIVNGCNYFPADVEQLARRVPGVYHGHLVAFADTAADGGECIGLIAETDLPEHRHCELAKTIRERVAATIGTTRIEVHPAPPHFLTRSTSGKWQRLSAAERIGASRRPHSRGATS</sequence>
<name>A0A318K559_9NOCA</name>
<dbReference type="GO" id="GO:0070566">
    <property type="term" value="F:adenylyltransferase activity"/>
    <property type="evidence" value="ECO:0007669"/>
    <property type="project" value="TreeGrafter"/>
</dbReference>
<comment type="similarity">
    <text evidence="1">Belongs to the ATP-dependent AMP-binding enzyme family.</text>
</comment>
<evidence type="ECO:0000259" key="2">
    <source>
        <dbReference type="Pfam" id="PF00501"/>
    </source>
</evidence>
<accession>A0A318K559</accession>
<dbReference type="SUPFAM" id="SSF56801">
    <property type="entry name" value="Acetyl-CoA synthetase-like"/>
    <property type="match status" value="1"/>
</dbReference>
<dbReference type="InterPro" id="IPR000873">
    <property type="entry name" value="AMP-dep_synth/lig_dom"/>
</dbReference>
<reference evidence="3 4" key="1">
    <citation type="submission" date="2018-05" db="EMBL/GenBank/DDBJ databases">
        <title>Genomic Encyclopedia of Type Strains, Phase IV (KMG-IV): sequencing the most valuable type-strain genomes for metagenomic binning, comparative biology and taxonomic classification.</title>
        <authorList>
            <person name="Goeker M."/>
        </authorList>
    </citation>
    <scope>NUCLEOTIDE SEQUENCE [LARGE SCALE GENOMIC DNA]</scope>
    <source>
        <strain evidence="3 4">DSM 44704</strain>
    </source>
</reference>
<keyword evidence="4" id="KW-1185">Reference proteome</keyword>
<evidence type="ECO:0000313" key="4">
    <source>
        <dbReference type="Proteomes" id="UP000247569"/>
    </source>
</evidence>
<dbReference type="PANTHER" id="PTHR22754">
    <property type="entry name" value="DISCO-INTERACTING PROTEIN 2 DIP2 -RELATED"/>
    <property type="match status" value="1"/>
</dbReference>
<dbReference type="InterPro" id="IPR042099">
    <property type="entry name" value="ANL_N_sf"/>
</dbReference>
<dbReference type="EMBL" id="QJKF01000015">
    <property type="protein sequence ID" value="PXX58103.1"/>
    <property type="molecule type" value="Genomic_DNA"/>
</dbReference>